<dbReference type="RefSeq" id="WP_006779866.1">
    <property type="nucleotide sequence ID" value="NZ_CP040506.1"/>
</dbReference>
<dbReference type="InterPro" id="IPR001991">
    <property type="entry name" value="Na-dicarboxylate_symporter"/>
</dbReference>
<comment type="subcellular location">
    <subcellularLocation>
        <location evidence="1">Cell membrane</location>
        <topology evidence="1">Multi-pass membrane protein</topology>
    </subcellularLocation>
</comment>
<keyword evidence="5 7" id="KW-1133">Transmembrane helix</keyword>
<keyword evidence="2" id="KW-0813">Transport</keyword>
<evidence type="ECO:0008006" key="10">
    <source>
        <dbReference type="Google" id="ProtNLM"/>
    </source>
</evidence>
<keyword evidence="9" id="KW-1185">Reference proteome</keyword>
<feature type="transmembrane region" description="Helical" evidence="7">
    <location>
        <begin position="145"/>
        <end position="163"/>
    </location>
</feature>
<dbReference type="Gene3D" id="1.10.3860.10">
    <property type="entry name" value="Sodium:dicarboxylate symporter"/>
    <property type="match status" value="1"/>
</dbReference>
<evidence type="ECO:0000256" key="4">
    <source>
        <dbReference type="ARBA" id="ARBA00022692"/>
    </source>
</evidence>
<accession>G5IEF9</accession>
<comment type="caution">
    <text evidence="8">The sequence shown here is derived from an EMBL/GenBank/DDBJ whole genome shotgun (WGS) entry which is preliminary data.</text>
</comment>
<reference evidence="8 9" key="1">
    <citation type="submission" date="2011-08" db="EMBL/GenBank/DDBJ databases">
        <title>The Genome Sequence of Clostridium hathewayi WAL-18680.</title>
        <authorList>
            <consortium name="The Broad Institute Genome Sequencing Platform"/>
            <person name="Earl A."/>
            <person name="Ward D."/>
            <person name="Feldgarden M."/>
            <person name="Gevers D."/>
            <person name="Finegold S.M."/>
            <person name="Summanen P.H."/>
            <person name="Molitoris D.R."/>
            <person name="Song M."/>
            <person name="Daigneault M."/>
            <person name="Allen-Vercoe E."/>
            <person name="Young S.K."/>
            <person name="Zeng Q."/>
            <person name="Gargeya S."/>
            <person name="Fitzgerald M."/>
            <person name="Haas B."/>
            <person name="Abouelleil A."/>
            <person name="Alvarado L."/>
            <person name="Arachchi H.M."/>
            <person name="Berlin A."/>
            <person name="Brown A."/>
            <person name="Chapman S.B."/>
            <person name="Chen Z."/>
            <person name="Dunbar C."/>
            <person name="Freedman E."/>
            <person name="Gearin G."/>
            <person name="Gellesch M."/>
            <person name="Goldberg J."/>
            <person name="Griggs A."/>
            <person name="Gujja S."/>
            <person name="Heiman D."/>
            <person name="Howarth C."/>
            <person name="Larson L."/>
            <person name="Lui A."/>
            <person name="MacDonald P.J.P."/>
            <person name="Montmayeur A."/>
            <person name="Murphy C."/>
            <person name="Neiman D."/>
            <person name="Pearson M."/>
            <person name="Priest M."/>
            <person name="Roberts A."/>
            <person name="Saif S."/>
            <person name="Shea T."/>
            <person name="Shenoy N."/>
            <person name="Sisk P."/>
            <person name="Stolte C."/>
            <person name="Sykes S."/>
            <person name="Wortman J."/>
            <person name="Nusbaum C."/>
            <person name="Birren B."/>
        </authorList>
    </citation>
    <scope>NUCLEOTIDE SEQUENCE [LARGE SCALE GENOMIC DNA]</scope>
    <source>
        <strain evidence="8 9">WAL-18680</strain>
    </source>
</reference>
<evidence type="ECO:0000313" key="8">
    <source>
        <dbReference type="EMBL" id="EHI60108.1"/>
    </source>
</evidence>
<feature type="transmembrane region" description="Helical" evidence="7">
    <location>
        <begin position="303"/>
        <end position="321"/>
    </location>
</feature>
<dbReference type="SUPFAM" id="SSF118215">
    <property type="entry name" value="Proton glutamate symport protein"/>
    <property type="match status" value="1"/>
</dbReference>
<dbReference type="GO" id="GO:0006835">
    <property type="term" value="P:dicarboxylic acid transport"/>
    <property type="evidence" value="ECO:0007669"/>
    <property type="project" value="TreeGrafter"/>
</dbReference>
<dbReference type="PANTHER" id="PTHR42865">
    <property type="entry name" value="PROTON/GLUTAMATE-ASPARTATE SYMPORTER"/>
    <property type="match status" value="1"/>
</dbReference>
<keyword evidence="6 7" id="KW-0472">Membrane</keyword>
<dbReference type="Proteomes" id="UP000005384">
    <property type="component" value="Unassembled WGS sequence"/>
</dbReference>
<evidence type="ECO:0000256" key="2">
    <source>
        <dbReference type="ARBA" id="ARBA00022448"/>
    </source>
</evidence>
<evidence type="ECO:0000313" key="9">
    <source>
        <dbReference type="Proteomes" id="UP000005384"/>
    </source>
</evidence>
<keyword evidence="3" id="KW-1003">Cell membrane</keyword>
<organism evidence="8 9">
    <name type="scientific">Hungatella hathewayi WAL-18680</name>
    <dbReference type="NCBI Taxonomy" id="742737"/>
    <lineage>
        <taxon>Bacteria</taxon>
        <taxon>Bacillati</taxon>
        <taxon>Bacillota</taxon>
        <taxon>Clostridia</taxon>
        <taxon>Lachnospirales</taxon>
        <taxon>Lachnospiraceae</taxon>
        <taxon>Hungatella</taxon>
    </lineage>
</organism>
<dbReference type="PANTHER" id="PTHR42865:SF7">
    <property type="entry name" value="PROTON_GLUTAMATE-ASPARTATE SYMPORTER"/>
    <property type="match status" value="1"/>
</dbReference>
<gene>
    <name evidence="8" type="ORF">HMPREF9473_01886</name>
</gene>
<dbReference type="GO" id="GO:0005886">
    <property type="term" value="C:plasma membrane"/>
    <property type="evidence" value="ECO:0007669"/>
    <property type="project" value="UniProtKB-SubCell"/>
</dbReference>
<dbReference type="OrthoDB" id="9768885at2"/>
<dbReference type="EMBL" id="ADLN01000035">
    <property type="protein sequence ID" value="EHI60108.1"/>
    <property type="molecule type" value="Genomic_DNA"/>
</dbReference>
<sequence length="432" mass="45643">MNKKKVWESYRFPLILLAGIVIGAIIGLVFGEKATVLAPLGDIFINLMFTIVVPMVFISITNAVGSMLNMKRLGKILGSLVVTFIVTGLFAAVLVLVVVNIWPPAANTTITMGSGEMEETASISSMIVNTLTVDDFSGLMSRKNMLPLIVFAIMSGIAVSACGGEESPVGQLLCNLNKIIMKLVDMIMKLAPIGLGAYFANLVGEFGPQLIGDYGRTMLVYYPMCLVYAGIFFPAYAYFAGGKLGVKKMLKSIFNPAITAFATQSSVATIPVNMEACREIGVPEDISNIVLPMGATMHMDGSVLSAITKIAFLFGVFHIPYTGVGTYAMSIVVAILSAFVLSGAPGGGLVGEMLIVSLFGFPGEAFPLIATIGFLVDPPATCLNASGDTIASMMIARVVEGKDWLTKAPKKTICDGDTSKMADAEMAAATKE</sequence>
<proteinExistence type="predicted"/>
<feature type="transmembrane region" description="Helical" evidence="7">
    <location>
        <begin position="220"/>
        <end position="241"/>
    </location>
</feature>
<name>G5IEF9_9FIRM</name>
<feature type="transmembrane region" description="Helical" evidence="7">
    <location>
        <begin position="327"/>
        <end position="346"/>
    </location>
</feature>
<feature type="transmembrane region" description="Helical" evidence="7">
    <location>
        <begin position="183"/>
        <end position="200"/>
    </location>
</feature>
<evidence type="ECO:0000256" key="3">
    <source>
        <dbReference type="ARBA" id="ARBA00022475"/>
    </source>
</evidence>
<dbReference type="Pfam" id="PF00375">
    <property type="entry name" value="SDF"/>
    <property type="match status" value="1"/>
</dbReference>
<dbReference type="PRINTS" id="PR00173">
    <property type="entry name" value="EDTRNSPORT"/>
</dbReference>
<feature type="transmembrane region" description="Helical" evidence="7">
    <location>
        <begin position="353"/>
        <end position="376"/>
    </location>
</feature>
<dbReference type="HOGENOM" id="CLU_019375_7_2_9"/>
<evidence type="ECO:0000256" key="1">
    <source>
        <dbReference type="ARBA" id="ARBA00004651"/>
    </source>
</evidence>
<feature type="transmembrane region" description="Helical" evidence="7">
    <location>
        <begin position="43"/>
        <end position="64"/>
    </location>
</feature>
<dbReference type="PATRIC" id="fig|742737.3.peg.1911"/>
<dbReference type="GO" id="GO:0015293">
    <property type="term" value="F:symporter activity"/>
    <property type="evidence" value="ECO:0007669"/>
    <property type="project" value="UniProtKB-KW"/>
</dbReference>
<feature type="transmembrane region" description="Helical" evidence="7">
    <location>
        <begin position="76"/>
        <end position="102"/>
    </location>
</feature>
<evidence type="ECO:0000256" key="5">
    <source>
        <dbReference type="ARBA" id="ARBA00022989"/>
    </source>
</evidence>
<keyword evidence="4 7" id="KW-0812">Transmembrane</keyword>
<dbReference type="AlphaFoldDB" id="G5IEF9"/>
<dbReference type="InterPro" id="IPR036458">
    <property type="entry name" value="Na:dicarbo_symporter_sf"/>
</dbReference>
<evidence type="ECO:0000256" key="6">
    <source>
        <dbReference type="ARBA" id="ARBA00023136"/>
    </source>
</evidence>
<feature type="transmembrane region" description="Helical" evidence="7">
    <location>
        <begin position="12"/>
        <end position="31"/>
    </location>
</feature>
<evidence type="ECO:0000256" key="7">
    <source>
        <dbReference type="SAM" id="Phobius"/>
    </source>
</evidence>
<protein>
    <recommendedName>
        <fullName evidence="10">Dicarboxylate/amino acid:cation symporter</fullName>
    </recommendedName>
</protein>